<protein>
    <submittedName>
        <fullName evidence="7">LysR family transcriptional regulator</fullName>
    </submittedName>
</protein>
<gene>
    <name evidence="7" type="ORF">H4C80_15300</name>
</gene>
<dbReference type="FunFam" id="1.10.10.10:FF:000001">
    <property type="entry name" value="LysR family transcriptional regulator"/>
    <property type="match status" value="1"/>
</dbReference>
<keyword evidence="3" id="KW-0238">DNA-binding</keyword>
<evidence type="ECO:0000313" key="7">
    <source>
        <dbReference type="EMBL" id="MBA6098488.1"/>
    </source>
</evidence>
<dbReference type="Pfam" id="PF03466">
    <property type="entry name" value="LysR_substrate"/>
    <property type="match status" value="1"/>
</dbReference>
<dbReference type="EMBL" id="JACGCX010000009">
    <property type="protein sequence ID" value="MBA6098488.1"/>
    <property type="molecule type" value="Genomic_DNA"/>
</dbReference>
<feature type="domain" description="HTH lysR-type" evidence="6">
    <location>
        <begin position="5"/>
        <end position="62"/>
    </location>
</feature>
<dbReference type="Pfam" id="PF00126">
    <property type="entry name" value="HTH_1"/>
    <property type="match status" value="1"/>
</dbReference>
<dbReference type="Gene3D" id="1.10.10.10">
    <property type="entry name" value="Winged helix-like DNA-binding domain superfamily/Winged helix DNA-binding domain"/>
    <property type="match status" value="1"/>
</dbReference>
<reference evidence="7 8" key="1">
    <citation type="submission" date="2020-07" db="EMBL/GenBank/DDBJ databases">
        <title>Diversity of carbapenemase encoding genes among Pseudomonas putida group clinical isolates in a tertiary Brazilian hospital.</title>
        <authorList>
            <person name="Alberto-Lei F."/>
            <person name="Nodari C.S."/>
            <person name="Streling A.P."/>
            <person name="Paulino J.T."/>
            <person name="Bessa-Neto F.O."/>
            <person name="Cayo R."/>
            <person name="Gales A.C."/>
        </authorList>
    </citation>
    <scope>NUCLEOTIDE SEQUENCE [LARGE SCALE GENOMIC DNA]</scope>
    <source>
        <strain evidence="7 8">12815</strain>
    </source>
</reference>
<dbReference type="GO" id="GO:0003700">
    <property type="term" value="F:DNA-binding transcription factor activity"/>
    <property type="evidence" value="ECO:0007669"/>
    <property type="project" value="InterPro"/>
</dbReference>
<sequence length="317" mass="35424">MSNLPPITCLRCFESVARLGSVTAAAKELHVTHSAISQQIKVLEHMIGVTLFVREGRGLRVSEDGRLYALQIRESLGAIAEATRLIKTQPKSTELGVAVLPSFGFSWLLPRLPRFQQLQPHISVRLQASLALSNLARESVDVGIRMGKGDWDGVEQHLLFHDETLVVAAPHFNGGVHPQTPEEIIGSNIIFNMESWQPWCQAAGLDREVPRIGLCSNDSNLVLQAVRLGQGIALERRSLVHDAIQRGELVQLSPVIAPYPYPYWLVLPNRERSETKQQVFSSWLKHEVAEYLNEQDHGSKQRRPAHLTRPAERDASL</sequence>
<dbReference type="SUPFAM" id="SSF46785">
    <property type="entry name" value="Winged helix' DNA-binding domain"/>
    <property type="match status" value="1"/>
</dbReference>
<evidence type="ECO:0000256" key="5">
    <source>
        <dbReference type="SAM" id="MobiDB-lite"/>
    </source>
</evidence>
<comment type="similarity">
    <text evidence="1">Belongs to the LysR transcriptional regulatory family.</text>
</comment>
<proteinExistence type="inferred from homology"/>
<evidence type="ECO:0000256" key="2">
    <source>
        <dbReference type="ARBA" id="ARBA00023015"/>
    </source>
</evidence>
<dbReference type="SUPFAM" id="SSF53850">
    <property type="entry name" value="Periplasmic binding protein-like II"/>
    <property type="match status" value="1"/>
</dbReference>
<dbReference type="RefSeq" id="WP_182389702.1">
    <property type="nucleotide sequence ID" value="NZ_JACGCX010000009.1"/>
</dbReference>
<accession>A0A7W2Q9P3</accession>
<dbReference type="InterPro" id="IPR005119">
    <property type="entry name" value="LysR_subst-bd"/>
</dbReference>
<organism evidence="7 8">
    <name type="scientific">Pseudomonas juntendi</name>
    <dbReference type="NCBI Taxonomy" id="2666183"/>
    <lineage>
        <taxon>Bacteria</taxon>
        <taxon>Pseudomonadati</taxon>
        <taxon>Pseudomonadota</taxon>
        <taxon>Gammaproteobacteria</taxon>
        <taxon>Pseudomonadales</taxon>
        <taxon>Pseudomonadaceae</taxon>
        <taxon>Pseudomonas</taxon>
    </lineage>
</organism>
<dbReference type="PROSITE" id="PS50931">
    <property type="entry name" value="HTH_LYSR"/>
    <property type="match status" value="1"/>
</dbReference>
<dbReference type="CDD" id="cd08432">
    <property type="entry name" value="PBP2_GcdR_TrpI_HvrB_AmpR_like"/>
    <property type="match status" value="1"/>
</dbReference>
<dbReference type="PANTHER" id="PTHR30537:SF79">
    <property type="entry name" value="TRANSCRIPTIONAL REGULATOR-RELATED"/>
    <property type="match status" value="1"/>
</dbReference>
<dbReference type="Gene3D" id="3.40.190.10">
    <property type="entry name" value="Periplasmic binding protein-like II"/>
    <property type="match status" value="2"/>
</dbReference>
<evidence type="ECO:0000259" key="6">
    <source>
        <dbReference type="PROSITE" id="PS50931"/>
    </source>
</evidence>
<dbReference type="InterPro" id="IPR036388">
    <property type="entry name" value="WH-like_DNA-bd_sf"/>
</dbReference>
<evidence type="ECO:0000313" key="8">
    <source>
        <dbReference type="Proteomes" id="UP000545074"/>
    </source>
</evidence>
<dbReference type="GO" id="GO:0043565">
    <property type="term" value="F:sequence-specific DNA binding"/>
    <property type="evidence" value="ECO:0007669"/>
    <property type="project" value="TreeGrafter"/>
</dbReference>
<dbReference type="Proteomes" id="UP000545074">
    <property type="component" value="Unassembled WGS sequence"/>
</dbReference>
<evidence type="ECO:0000256" key="1">
    <source>
        <dbReference type="ARBA" id="ARBA00009437"/>
    </source>
</evidence>
<name>A0A7W2Q9P3_9PSED</name>
<evidence type="ECO:0000256" key="4">
    <source>
        <dbReference type="ARBA" id="ARBA00023163"/>
    </source>
</evidence>
<dbReference type="PRINTS" id="PR00039">
    <property type="entry name" value="HTHLYSR"/>
</dbReference>
<dbReference type="PANTHER" id="PTHR30537">
    <property type="entry name" value="HTH-TYPE TRANSCRIPTIONAL REGULATOR"/>
    <property type="match status" value="1"/>
</dbReference>
<dbReference type="InterPro" id="IPR000847">
    <property type="entry name" value="LysR_HTH_N"/>
</dbReference>
<feature type="region of interest" description="Disordered" evidence="5">
    <location>
        <begin position="294"/>
        <end position="317"/>
    </location>
</feature>
<dbReference type="AlphaFoldDB" id="A0A7W2Q9P3"/>
<evidence type="ECO:0000256" key="3">
    <source>
        <dbReference type="ARBA" id="ARBA00023125"/>
    </source>
</evidence>
<dbReference type="InterPro" id="IPR058163">
    <property type="entry name" value="LysR-type_TF_proteobact-type"/>
</dbReference>
<keyword evidence="2" id="KW-0805">Transcription regulation</keyword>
<keyword evidence="4" id="KW-0804">Transcription</keyword>
<comment type="caution">
    <text evidence="7">The sequence shown here is derived from an EMBL/GenBank/DDBJ whole genome shotgun (WGS) entry which is preliminary data.</text>
</comment>
<dbReference type="InterPro" id="IPR036390">
    <property type="entry name" value="WH_DNA-bd_sf"/>
</dbReference>
<dbReference type="GO" id="GO:0006351">
    <property type="term" value="P:DNA-templated transcription"/>
    <property type="evidence" value="ECO:0007669"/>
    <property type="project" value="TreeGrafter"/>
</dbReference>